<dbReference type="SUPFAM" id="SSF82199">
    <property type="entry name" value="SET domain"/>
    <property type="match status" value="1"/>
</dbReference>
<dbReference type="GO" id="GO:0042799">
    <property type="term" value="F:histone H4K20 methyltransferase activity"/>
    <property type="evidence" value="ECO:0007669"/>
    <property type="project" value="TreeGrafter"/>
</dbReference>
<keyword evidence="3" id="KW-0949">S-adenosyl-L-methionine</keyword>
<sequence>MEDELQKCIIKAKEFVDAQNFQKAYEVYEEALIKFPANSELNDGLRNMQENVLERISPKPMVSPTSIHYGDLPGDNVILRHEEGKVKQWLETTDENSDTNQSNSQVYSEMGLEEALNFFKNGEIHRGRHALRSFCNSSDHDVDIVMKSLYDMTLYKECIIYLFTSRHPKKNSVSVWILGAKAAKELSLHATAEHWIRKAFQSDDFNSDDQEELMQLFFKIRTARLFDNLPSEEGIEVNLSEKGRSVRALCSYESQSVIFQEGPVLISQALDSGYDDIPACSHCAKCLVSAEQFFGGKGLKGNKTLKNAVNQFWTNRTPLRCEQCSMELYCSEKCKLDSWKKYHRLICPSQNKHAAKLYEICTEFKKASVKSSGKVEGWWYDNFSPIVLAKLWASILCDANSKVESIEEVVSDVLIAISKRKFDSFQVCSQGGITKRIPKMYDLMVKIFTNKDERKQYIITPGEFNLRYSQVSRNIQVFSDPNHPYFLFRKQVDKIPEMQHLQRILPNTIPEAVFTGIFRIQSSLNHSCANNVEIISGDVNEAPGIHVISKRPIKEGDELFTSFVDTSLNRQQRRGFLYRMYHFWCECPRCMFEGDDSDTCTQCRKEADDEKGFPSCGRCHKAWYCSKACQKAAWKKGHKAICLY</sequence>
<feature type="domain" description="SET" evidence="8">
    <location>
        <begin position="233"/>
        <end position="564"/>
    </location>
</feature>
<evidence type="ECO:0000256" key="6">
    <source>
        <dbReference type="ARBA" id="ARBA00022833"/>
    </source>
</evidence>
<keyword evidence="11" id="KW-1185">Reference proteome</keyword>
<dbReference type="InterPro" id="IPR001214">
    <property type="entry name" value="SET_dom"/>
</dbReference>
<dbReference type="Proteomes" id="UP000005408">
    <property type="component" value="Unassembled WGS sequence"/>
</dbReference>
<dbReference type="Pfam" id="PF00856">
    <property type="entry name" value="SET"/>
    <property type="match status" value="1"/>
</dbReference>
<dbReference type="PROSITE" id="PS01360">
    <property type="entry name" value="ZF_MYND_1"/>
    <property type="match status" value="1"/>
</dbReference>
<evidence type="ECO:0000256" key="5">
    <source>
        <dbReference type="ARBA" id="ARBA00022771"/>
    </source>
</evidence>
<dbReference type="PROSITE" id="PS50280">
    <property type="entry name" value="SET"/>
    <property type="match status" value="1"/>
</dbReference>
<dbReference type="Gene3D" id="6.10.140.2220">
    <property type="match status" value="2"/>
</dbReference>
<feature type="domain" description="MYND-type" evidence="9">
    <location>
        <begin position="283"/>
        <end position="347"/>
    </location>
</feature>
<dbReference type="SUPFAM" id="SSF144232">
    <property type="entry name" value="HIT/MYND zinc finger-like"/>
    <property type="match status" value="2"/>
</dbReference>
<dbReference type="PROSITE" id="PS50865">
    <property type="entry name" value="ZF_MYND_2"/>
    <property type="match status" value="2"/>
</dbReference>
<keyword evidence="6" id="KW-0862">Zinc</keyword>
<dbReference type="GO" id="GO:0032259">
    <property type="term" value="P:methylation"/>
    <property type="evidence" value="ECO:0007669"/>
    <property type="project" value="UniProtKB-KW"/>
</dbReference>
<dbReference type="CDD" id="cd20071">
    <property type="entry name" value="SET_SMYD"/>
    <property type="match status" value="1"/>
</dbReference>
<feature type="domain" description="MYND-type" evidence="9">
    <location>
        <begin position="600"/>
        <end position="642"/>
    </location>
</feature>
<dbReference type="OMA" id="HFWCECP"/>
<dbReference type="Pfam" id="PF01753">
    <property type="entry name" value="zf-MYND"/>
    <property type="match status" value="2"/>
</dbReference>
<dbReference type="InterPro" id="IPR002893">
    <property type="entry name" value="Znf_MYND"/>
</dbReference>
<dbReference type="GO" id="GO:0045814">
    <property type="term" value="P:negative regulation of gene expression, epigenetic"/>
    <property type="evidence" value="ECO:0007669"/>
    <property type="project" value="TreeGrafter"/>
</dbReference>
<dbReference type="OrthoDB" id="7770870at2759"/>
<dbReference type="AlphaFoldDB" id="A0A8W8MUS8"/>
<dbReference type="Gene3D" id="2.170.270.10">
    <property type="entry name" value="SET domain"/>
    <property type="match status" value="1"/>
</dbReference>
<organism evidence="10 11">
    <name type="scientific">Magallana gigas</name>
    <name type="common">Pacific oyster</name>
    <name type="synonym">Crassostrea gigas</name>
    <dbReference type="NCBI Taxonomy" id="29159"/>
    <lineage>
        <taxon>Eukaryota</taxon>
        <taxon>Metazoa</taxon>
        <taxon>Spiralia</taxon>
        <taxon>Lophotrochozoa</taxon>
        <taxon>Mollusca</taxon>
        <taxon>Bivalvia</taxon>
        <taxon>Autobranchia</taxon>
        <taxon>Pteriomorphia</taxon>
        <taxon>Ostreida</taxon>
        <taxon>Ostreoidea</taxon>
        <taxon>Ostreidae</taxon>
        <taxon>Magallana</taxon>
    </lineage>
</organism>
<evidence type="ECO:0000256" key="7">
    <source>
        <dbReference type="PROSITE-ProRule" id="PRU00134"/>
    </source>
</evidence>
<dbReference type="PANTHER" id="PTHR46402">
    <property type="entry name" value="SET AND MYND DOMAIN-CONTAINING PROTEIN 5"/>
    <property type="match status" value="1"/>
</dbReference>
<dbReference type="EnsemblMetazoa" id="G35168.1">
    <property type="protein sequence ID" value="G35168.1:cds"/>
    <property type="gene ID" value="G35168"/>
</dbReference>
<evidence type="ECO:0000313" key="10">
    <source>
        <dbReference type="EnsemblMetazoa" id="G35168.1:cds"/>
    </source>
</evidence>
<evidence type="ECO:0000256" key="3">
    <source>
        <dbReference type="ARBA" id="ARBA00022691"/>
    </source>
</evidence>
<dbReference type="InterPro" id="IPR046341">
    <property type="entry name" value="SET_dom_sf"/>
</dbReference>
<protein>
    <recommendedName>
        <fullName evidence="12">SET and MYND domain-containing protein 5</fullName>
    </recommendedName>
</protein>
<reference evidence="10" key="1">
    <citation type="submission" date="2022-08" db="UniProtKB">
        <authorList>
            <consortium name="EnsemblMetazoa"/>
        </authorList>
    </citation>
    <scope>IDENTIFICATION</scope>
    <source>
        <strain evidence="10">05x7-T-G4-1.051#20</strain>
    </source>
</reference>
<evidence type="ECO:0000313" key="11">
    <source>
        <dbReference type="Proteomes" id="UP000005408"/>
    </source>
</evidence>
<keyword evidence="1" id="KW-0489">Methyltransferase</keyword>
<evidence type="ECO:0008006" key="12">
    <source>
        <dbReference type="Google" id="ProtNLM"/>
    </source>
</evidence>
<proteinExistence type="predicted"/>
<evidence type="ECO:0000259" key="8">
    <source>
        <dbReference type="PROSITE" id="PS50280"/>
    </source>
</evidence>
<evidence type="ECO:0000256" key="2">
    <source>
        <dbReference type="ARBA" id="ARBA00022679"/>
    </source>
</evidence>
<evidence type="ECO:0000256" key="4">
    <source>
        <dbReference type="ARBA" id="ARBA00022723"/>
    </source>
</evidence>
<dbReference type="GO" id="GO:0008270">
    <property type="term" value="F:zinc ion binding"/>
    <property type="evidence" value="ECO:0007669"/>
    <property type="project" value="UniProtKB-KW"/>
</dbReference>
<evidence type="ECO:0000256" key="1">
    <source>
        <dbReference type="ARBA" id="ARBA00022603"/>
    </source>
</evidence>
<evidence type="ECO:0000259" key="9">
    <source>
        <dbReference type="PROSITE" id="PS50865"/>
    </source>
</evidence>
<accession>A0A8W8MUS8</accession>
<dbReference type="PANTHER" id="PTHR46402:SF2">
    <property type="entry name" value="HISTONE-LYSINE N-TRIMETHYLTRANSFERASE SMYD5"/>
    <property type="match status" value="1"/>
</dbReference>
<name>A0A8W8MUS8_MAGGI</name>
<dbReference type="EnsemblMetazoa" id="G35168.2">
    <property type="protein sequence ID" value="G35168.2:cds"/>
    <property type="gene ID" value="G35168"/>
</dbReference>
<keyword evidence="4" id="KW-0479">Metal-binding</keyword>
<keyword evidence="5 7" id="KW-0863">Zinc-finger</keyword>
<keyword evidence="2" id="KW-0808">Transferase</keyword>